<name>A0A813ZUF1_ADIRI</name>
<gene>
    <name evidence="8" type="ORF">XAT740_LOCUS8211</name>
</gene>
<dbReference type="PROSITE" id="PS51682">
    <property type="entry name" value="SAM_OMT_I"/>
    <property type="match status" value="1"/>
</dbReference>
<dbReference type="Gene3D" id="3.40.50.150">
    <property type="entry name" value="Vaccinia Virus protein VP39"/>
    <property type="match status" value="1"/>
</dbReference>
<keyword evidence="9" id="KW-1185">Reference proteome</keyword>
<dbReference type="PANTHER" id="PTHR43836:SF2">
    <property type="entry name" value="CATECHOL O-METHYLTRANSFERASE 1-RELATED"/>
    <property type="match status" value="1"/>
</dbReference>
<organism evidence="8 9">
    <name type="scientific">Adineta ricciae</name>
    <name type="common">Rotifer</name>
    <dbReference type="NCBI Taxonomy" id="249248"/>
    <lineage>
        <taxon>Eukaryota</taxon>
        <taxon>Metazoa</taxon>
        <taxon>Spiralia</taxon>
        <taxon>Gnathifera</taxon>
        <taxon>Rotifera</taxon>
        <taxon>Eurotatoria</taxon>
        <taxon>Bdelloidea</taxon>
        <taxon>Adinetida</taxon>
        <taxon>Adinetidae</taxon>
        <taxon>Adineta</taxon>
    </lineage>
</organism>
<dbReference type="EC" id="2.1.1.6" evidence="1"/>
<accession>A0A813ZUF1</accession>
<comment type="similarity">
    <text evidence="7">Belongs to the class I-like SAM-binding methyltransferase superfamily. Cation-dependent O-methyltransferase family.</text>
</comment>
<keyword evidence="4" id="KW-0949">S-adenosyl-L-methionine</keyword>
<dbReference type="GO" id="GO:0006584">
    <property type="term" value="P:catecholamine metabolic process"/>
    <property type="evidence" value="ECO:0007669"/>
    <property type="project" value="UniProtKB-KW"/>
</dbReference>
<keyword evidence="6" id="KW-0128">Catecholamine metabolism</keyword>
<evidence type="ECO:0000256" key="6">
    <source>
        <dbReference type="ARBA" id="ARBA00022939"/>
    </source>
</evidence>
<dbReference type="Pfam" id="PF01596">
    <property type="entry name" value="Methyltransf_3"/>
    <property type="match status" value="1"/>
</dbReference>
<evidence type="ECO:0000256" key="2">
    <source>
        <dbReference type="ARBA" id="ARBA00022603"/>
    </source>
</evidence>
<evidence type="ECO:0000256" key="5">
    <source>
        <dbReference type="ARBA" id="ARBA00022867"/>
    </source>
</evidence>
<evidence type="ECO:0000313" key="8">
    <source>
        <dbReference type="EMBL" id="CAF0904665.1"/>
    </source>
</evidence>
<dbReference type="InterPro" id="IPR029063">
    <property type="entry name" value="SAM-dependent_MTases_sf"/>
</dbReference>
<keyword evidence="2" id="KW-0489">Methyltransferase</keyword>
<evidence type="ECO:0000256" key="3">
    <source>
        <dbReference type="ARBA" id="ARBA00022679"/>
    </source>
</evidence>
<dbReference type="Proteomes" id="UP000663828">
    <property type="component" value="Unassembled WGS sequence"/>
</dbReference>
<dbReference type="EMBL" id="CAJNOR010000405">
    <property type="protein sequence ID" value="CAF0904665.1"/>
    <property type="molecule type" value="Genomic_DNA"/>
</dbReference>
<dbReference type="SUPFAM" id="SSF53335">
    <property type="entry name" value="S-adenosyl-L-methionine-dependent methyltransferases"/>
    <property type="match status" value="1"/>
</dbReference>
<sequence>MAEANLNKFTNVVDEGAVQKMLNSRLNLKKYVLENSRQGDIQNVIDTIDKFAWTQQWLMNIGDTKGKILDQAIQTKKPKTVLELGTFLGYSGLRIITQLSPDTVFLSVEADAQSAEIARSIFEHAGVTDRIQVINEYTDKVIPRLSKDFNIDSFDLIFIDHYKDVYLRDLKLLEENGLIKSGTVIVADNVICPGAPDYLNYVRSNSNYINTFHETTLEYRNDIVDGVEISVRK</sequence>
<comment type="caution">
    <text evidence="8">The sequence shown here is derived from an EMBL/GenBank/DDBJ whole genome shotgun (WGS) entry which is preliminary data.</text>
</comment>
<dbReference type="InterPro" id="IPR002935">
    <property type="entry name" value="SAM_O-MeTrfase"/>
</dbReference>
<keyword evidence="5" id="KW-0531">Neurotransmitter degradation</keyword>
<dbReference type="FunFam" id="3.40.50.150:FF:000054">
    <property type="entry name" value="Catechol O-methyltransferase"/>
    <property type="match status" value="1"/>
</dbReference>
<dbReference type="GO" id="GO:0032259">
    <property type="term" value="P:methylation"/>
    <property type="evidence" value="ECO:0007669"/>
    <property type="project" value="UniProtKB-KW"/>
</dbReference>
<dbReference type="GO" id="GO:0016206">
    <property type="term" value="F:catechol O-methyltransferase activity"/>
    <property type="evidence" value="ECO:0007669"/>
    <property type="project" value="UniProtKB-EC"/>
</dbReference>
<evidence type="ECO:0000256" key="7">
    <source>
        <dbReference type="ARBA" id="ARBA00023453"/>
    </source>
</evidence>
<protein>
    <recommendedName>
        <fullName evidence="1">catechol O-methyltransferase</fullName>
        <ecNumber evidence="1">2.1.1.6</ecNumber>
    </recommendedName>
</protein>
<keyword evidence="3" id="KW-0808">Transferase</keyword>
<evidence type="ECO:0000256" key="4">
    <source>
        <dbReference type="ARBA" id="ARBA00022691"/>
    </source>
</evidence>
<dbReference type="PANTHER" id="PTHR43836">
    <property type="entry name" value="CATECHOL O-METHYLTRANSFERASE 1-RELATED"/>
    <property type="match status" value="1"/>
</dbReference>
<proteinExistence type="inferred from homology"/>
<dbReference type="AlphaFoldDB" id="A0A813ZUF1"/>
<evidence type="ECO:0000256" key="1">
    <source>
        <dbReference type="ARBA" id="ARBA00012880"/>
    </source>
</evidence>
<reference evidence="8" key="1">
    <citation type="submission" date="2021-02" db="EMBL/GenBank/DDBJ databases">
        <authorList>
            <person name="Nowell W R."/>
        </authorList>
    </citation>
    <scope>NUCLEOTIDE SEQUENCE</scope>
</reference>
<evidence type="ECO:0000313" key="9">
    <source>
        <dbReference type="Proteomes" id="UP000663828"/>
    </source>
</evidence>